<feature type="region of interest" description="Disordered" evidence="4">
    <location>
        <begin position="1077"/>
        <end position="1112"/>
    </location>
</feature>
<name>A0A7R8UB43_HERIL</name>
<feature type="repeat" description="RCC1" evidence="3">
    <location>
        <begin position="256"/>
        <end position="311"/>
    </location>
</feature>
<proteinExistence type="predicted"/>
<protein>
    <recommendedName>
        <fullName evidence="5">BTB domain-containing protein</fullName>
    </recommendedName>
</protein>
<organism evidence="6 7">
    <name type="scientific">Hermetia illucens</name>
    <name type="common">Black soldier fly</name>
    <dbReference type="NCBI Taxonomy" id="343691"/>
    <lineage>
        <taxon>Eukaryota</taxon>
        <taxon>Metazoa</taxon>
        <taxon>Ecdysozoa</taxon>
        <taxon>Arthropoda</taxon>
        <taxon>Hexapoda</taxon>
        <taxon>Insecta</taxon>
        <taxon>Pterygota</taxon>
        <taxon>Neoptera</taxon>
        <taxon>Endopterygota</taxon>
        <taxon>Diptera</taxon>
        <taxon>Brachycera</taxon>
        <taxon>Stratiomyomorpha</taxon>
        <taxon>Stratiomyidae</taxon>
        <taxon>Hermetiinae</taxon>
        <taxon>Hermetia</taxon>
    </lineage>
</organism>
<evidence type="ECO:0000256" key="2">
    <source>
        <dbReference type="PROSITE-ProRule" id="PRU00023"/>
    </source>
</evidence>
<dbReference type="Pfam" id="PF00415">
    <property type="entry name" value="RCC1"/>
    <property type="match status" value="1"/>
</dbReference>
<evidence type="ECO:0000256" key="1">
    <source>
        <dbReference type="ARBA" id="ARBA00022737"/>
    </source>
</evidence>
<dbReference type="InterPro" id="IPR009091">
    <property type="entry name" value="RCC1/BLIP-II"/>
</dbReference>
<dbReference type="CDD" id="cd18500">
    <property type="entry name" value="BACK_IBtk"/>
    <property type="match status" value="1"/>
</dbReference>
<dbReference type="PROSITE" id="PS50297">
    <property type="entry name" value="ANK_REP_REGION"/>
    <property type="match status" value="2"/>
</dbReference>
<dbReference type="Gene3D" id="1.25.40.20">
    <property type="entry name" value="Ankyrin repeat-containing domain"/>
    <property type="match status" value="1"/>
</dbReference>
<dbReference type="SUPFAM" id="SSF48403">
    <property type="entry name" value="Ankyrin repeat"/>
    <property type="match status" value="1"/>
</dbReference>
<dbReference type="InterPro" id="IPR000210">
    <property type="entry name" value="BTB/POZ_dom"/>
</dbReference>
<sequence length="1206" mass="136738">MFTIDSYDYDCTKRCRCREHGHRITAALTKRGVSDEKVAAYIAKVCRNFPEVLDTEGRSALHLASSVGRYAIVEWLLNQGAAINSKDEESGNSALHRALFYGCIDCAVLLLRYGASLELTDNDFRNPLQYICKPAELEYFYEVPQRNEILVWGTNKNYNLGLGNDQGSSNPQSIDTFRKQEISIKYLAMSVYHSLFIDTAGNVYSVGHGKGGRLGSGSENSLPVPKRLKLPTRDPEEVAISVSASRNHSLILTNKGSVYTCGVNSDQQLGLQPAPEKSAVLKEITAFKTFGIEGLIGVIAKDYHSVAFNNKEVYVWGANNGQFGIKQETSHVMLPRQLQIPDNKKIKMVESNNSTIACYTACKLILLYHNFKVKCIKTPSLEPLTCISLTGGGVKKEGKADSVLRMLVLTISNCLYIWYDDAMQYVRCVYLQTRQLNVDKIILNGDQLLILSCGDVYTGKATRQTIQNPIDISEYKDTYNKKEICINSRIRIDLKRMPNIDRVVDIFADDDFASFAVLQESSRKYYTISDLPLEDNMFKTLLHEVSEFDAVHDIVFHVDSEIFPAHRFIVFSRSKGLMKAVGEYEDKNVYLNYEGLTGKMFEIMLKHIYTNYAPENKDLDDVHESLGPNFLGDLRDATDLFLNFAVKFELNDLSNGVKSLMNGSAQPKSKFPKLRRTALTHLHDVKIVCADEKELYAHKCILVARLEYFSLMFSNSWSETKTVNLCTVPLEYMLPLVEFLYAHDAEAFKKQKPSENFLYNMIVICDQFFVNRLRRVCEKLVLERVSTRKCGEMLEFACAYNCEELEKGCLQFICQNLARVLEQKSLEGCDANVLAKVNSYYREVYKYKLDYRIITPNSEAVPDDDLEKFITDFTVDLEYKLEEADVKSKAKNKAKVNKSAISKRSYEIEAIQSMKELSVDEKPLGKRKDTNRISESENEVEKQLHAEAKTWMKVSTSDNRKKSLLAAIKTNEILKEEAKTKEAKATNFTPITKTVVKPQPKPEEITIINRANLNFGDFTPLKGEKLSQKQRKRLSSESKTESLPSTTTKPIPIPQQPNAWGIVQSPVSNEQSSFADIMRSPSTTPKFEPSSSSSPDKLQTSHSRSSILTSTPNASRNLSFASIAESSPTTSRRSDNSFSKILEGERKQKEYYDRMKSKSLVLTQIEETAIAELEAFYNVDNVFDEDIRVARKRHEHTMNFAVWQHN</sequence>
<keyword evidence="7" id="KW-1185">Reference proteome</keyword>
<dbReference type="PROSITE" id="PS50097">
    <property type="entry name" value="BTB"/>
    <property type="match status" value="2"/>
</dbReference>
<dbReference type="PROSITE" id="PS50088">
    <property type="entry name" value="ANK_REPEAT"/>
    <property type="match status" value="2"/>
</dbReference>
<reference evidence="6 7" key="1">
    <citation type="submission" date="2020-11" db="EMBL/GenBank/DDBJ databases">
        <authorList>
            <person name="Wallbank WR R."/>
            <person name="Pardo Diaz C."/>
            <person name="Kozak K."/>
            <person name="Martin S."/>
            <person name="Jiggins C."/>
            <person name="Moest M."/>
            <person name="Warren A I."/>
            <person name="Generalovic N T."/>
            <person name="Byers J.R.P. K."/>
            <person name="Montejo-Kovacevich G."/>
            <person name="Yen C E."/>
        </authorList>
    </citation>
    <scope>NUCLEOTIDE SEQUENCE [LARGE SCALE GENOMIC DNA]</scope>
</reference>
<dbReference type="PROSITE" id="PS50012">
    <property type="entry name" value="RCC1_3"/>
    <property type="match status" value="3"/>
</dbReference>
<dbReference type="Pfam" id="PF00651">
    <property type="entry name" value="BTB"/>
    <property type="match status" value="2"/>
</dbReference>
<keyword evidence="1" id="KW-0677">Repeat</keyword>
<dbReference type="SUPFAM" id="SSF54695">
    <property type="entry name" value="POZ domain"/>
    <property type="match status" value="2"/>
</dbReference>
<feature type="repeat" description="RCC1" evidence="3">
    <location>
        <begin position="147"/>
        <end position="200"/>
    </location>
</feature>
<dbReference type="Gene3D" id="2.130.10.30">
    <property type="entry name" value="Regulator of chromosome condensation 1/beta-lactamase-inhibitor protein II"/>
    <property type="match status" value="1"/>
</dbReference>
<dbReference type="EMBL" id="LR899009">
    <property type="protein sequence ID" value="CAD7077530.1"/>
    <property type="molecule type" value="Genomic_DNA"/>
</dbReference>
<dbReference type="InterPro" id="IPR051625">
    <property type="entry name" value="Signaling_Regulatory_Domain"/>
</dbReference>
<dbReference type="SUPFAM" id="SSF50985">
    <property type="entry name" value="RCC1/BLIP-II"/>
    <property type="match status" value="1"/>
</dbReference>
<dbReference type="Proteomes" id="UP000594454">
    <property type="component" value="Chromosome 1"/>
</dbReference>
<dbReference type="InterPro" id="IPR011333">
    <property type="entry name" value="SKP1/BTB/POZ_sf"/>
</dbReference>
<evidence type="ECO:0000256" key="4">
    <source>
        <dbReference type="SAM" id="MobiDB-lite"/>
    </source>
</evidence>
<gene>
    <name evidence="6" type="ORF">HERILL_LOCUS869</name>
</gene>
<dbReference type="InterPro" id="IPR002110">
    <property type="entry name" value="Ankyrin_rpt"/>
</dbReference>
<accession>A0A7R8UB43</accession>
<feature type="region of interest" description="Disordered" evidence="4">
    <location>
        <begin position="1018"/>
        <end position="1060"/>
    </location>
</feature>
<dbReference type="InParanoid" id="A0A7R8UB43"/>
<dbReference type="InterPro" id="IPR036770">
    <property type="entry name" value="Ankyrin_rpt-contain_sf"/>
</dbReference>
<dbReference type="InterPro" id="IPR000408">
    <property type="entry name" value="Reg_chr_condens"/>
</dbReference>
<dbReference type="PANTHER" id="PTHR22872">
    <property type="entry name" value="BTK-BINDING PROTEIN-RELATED"/>
    <property type="match status" value="1"/>
</dbReference>
<dbReference type="OMA" id="CGINTDH"/>
<evidence type="ECO:0000259" key="5">
    <source>
        <dbReference type="PROSITE" id="PS50097"/>
    </source>
</evidence>
<dbReference type="SMART" id="SM00248">
    <property type="entry name" value="ANK"/>
    <property type="match status" value="2"/>
</dbReference>
<dbReference type="SMART" id="SM00225">
    <property type="entry name" value="BTB"/>
    <property type="match status" value="2"/>
</dbReference>
<dbReference type="Gene3D" id="3.30.710.10">
    <property type="entry name" value="Potassium Channel Kv1.1, Chain A"/>
    <property type="match status" value="2"/>
</dbReference>
<feature type="domain" description="BTB" evidence="5">
    <location>
        <begin position="683"/>
        <end position="749"/>
    </location>
</feature>
<feature type="repeat" description="RCC1" evidence="3">
    <location>
        <begin position="201"/>
        <end position="255"/>
    </location>
</feature>
<dbReference type="Pfam" id="PF12796">
    <property type="entry name" value="Ank_2"/>
    <property type="match status" value="1"/>
</dbReference>
<feature type="repeat" description="ANK" evidence="2">
    <location>
        <begin position="56"/>
        <end position="88"/>
    </location>
</feature>
<evidence type="ECO:0000313" key="7">
    <source>
        <dbReference type="Proteomes" id="UP000594454"/>
    </source>
</evidence>
<evidence type="ECO:0000256" key="3">
    <source>
        <dbReference type="PROSITE-ProRule" id="PRU00235"/>
    </source>
</evidence>
<dbReference type="AlphaFoldDB" id="A0A7R8UB43"/>
<feature type="domain" description="BTB" evidence="5">
    <location>
        <begin position="552"/>
        <end position="617"/>
    </location>
</feature>
<dbReference type="PANTHER" id="PTHR22872:SF2">
    <property type="entry name" value="INHIBITOR OF BRUTON TYROSINE KINASE"/>
    <property type="match status" value="1"/>
</dbReference>
<evidence type="ECO:0000313" key="6">
    <source>
        <dbReference type="EMBL" id="CAD7077530.1"/>
    </source>
</evidence>
<dbReference type="OrthoDB" id="1893551at2759"/>
<keyword evidence="2" id="KW-0040">ANK repeat</keyword>
<dbReference type="Pfam" id="PF13540">
    <property type="entry name" value="RCC1_2"/>
    <property type="match status" value="1"/>
</dbReference>
<dbReference type="FunCoup" id="A0A7R8UB43">
    <property type="interactions" value="509"/>
</dbReference>
<feature type="repeat" description="ANK" evidence="2">
    <location>
        <begin position="90"/>
        <end position="122"/>
    </location>
</feature>